<name>A0A919M6W9_9ACTN</name>
<protein>
    <recommendedName>
        <fullName evidence="3">HTH cro/C1-type domain-containing protein</fullName>
    </recommendedName>
</protein>
<keyword evidence="5" id="KW-1185">Reference proteome</keyword>
<dbReference type="RefSeq" id="WP_203740415.1">
    <property type="nucleotide sequence ID" value="NZ_BAAAUC010000025.1"/>
</dbReference>
<dbReference type="InterPro" id="IPR010982">
    <property type="entry name" value="Lambda_DNA-bd_dom_sf"/>
</dbReference>
<reference evidence="4" key="1">
    <citation type="submission" date="2021-01" db="EMBL/GenBank/DDBJ databases">
        <title>Whole genome shotgun sequence of Actinoplanes cyaneus NBRC 14990.</title>
        <authorList>
            <person name="Komaki H."/>
            <person name="Tamura T."/>
        </authorList>
    </citation>
    <scope>NUCLEOTIDE SEQUENCE</scope>
    <source>
        <strain evidence="4">NBRC 14990</strain>
    </source>
</reference>
<proteinExistence type="predicted"/>
<organism evidence="4 5">
    <name type="scientific">Actinoplanes cyaneus</name>
    <dbReference type="NCBI Taxonomy" id="52696"/>
    <lineage>
        <taxon>Bacteria</taxon>
        <taxon>Bacillati</taxon>
        <taxon>Actinomycetota</taxon>
        <taxon>Actinomycetes</taxon>
        <taxon>Micromonosporales</taxon>
        <taxon>Micromonosporaceae</taxon>
        <taxon>Actinoplanes</taxon>
    </lineage>
</organism>
<dbReference type="PANTHER" id="PTHR46558">
    <property type="entry name" value="TRACRIPTIONAL REGULATORY PROTEIN-RELATED-RELATED"/>
    <property type="match status" value="1"/>
</dbReference>
<evidence type="ECO:0000313" key="4">
    <source>
        <dbReference type="EMBL" id="GID64834.1"/>
    </source>
</evidence>
<dbReference type="Proteomes" id="UP000619479">
    <property type="component" value="Unassembled WGS sequence"/>
</dbReference>
<dbReference type="CDD" id="cd00093">
    <property type="entry name" value="HTH_XRE"/>
    <property type="match status" value="1"/>
</dbReference>
<dbReference type="SMART" id="SM00530">
    <property type="entry name" value="HTH_XRE"/>
    <property type="match status" value="1"/>
</dbReference>
<comment type="caution">
    <text evidence="4">The sequence shown here is derived from an EMBL/GenBank/DDBJ whole genome shotgun (WGS) entry which is preliminary data.</text>
</comment>
<gene>
    <name evidence="4" type="ORF">Acy02nite_27150</name>
</gene>
<evidence type="ECO:0000259" key="3">
    <source>
        <dbReference type="PROSITE" id="PS50943"/>
    </source>
</evidence>
<dbReference type="PANTHER" id="PTHR46558:SF4">
    <property type="entry name" value="DNA-BIDING PHAGE PROTEIN"/>
    <property type="match status" value="1"/>
</dbReference>
<accession>A0A919M6W9</accession>
<dbReference type="EMBL" id="BOMH01000018">
    <property type="protein sequence ID" value="GID64834.1"/>
    <property type="molecule type" value="Genomic_DNA"/>
</dbReference>
<dbReference type="SUPFAM" id="SSF47413">
    <property type="entry name" value="lambda repressor-like DNA-binding domains"/>
    <property type="match status" value="1"/>
</dbReference>
<feature type="region of interest" description="Disordered" evidence="2">
    <location>
        <begin position="1"/>
        <end position="20"/>
    </location>
</feature>
<dbReference type="InterPro" id="IPR001387">
    <property type="entry name" value="Cro/C1-type_HTH"/>
</dbReference>
<dbReference type="AlphaFoldDB" id="A0A919M6W9"/>
<evidence type="ECO:0000313" key="5">
    <source>
        <dbReference type="Proteomes" id="UP000619479"/>
    </source>
</evidence>
<keyword evidence="1" id="KW-0238">DNA-binding</keyword>
<dbReference type="PROSITE" id="PS50943">
    <property type="entry name" value="HTH_CROC1"/>
    <property type="match status" value="1"/>
</dbReference>
<sequence>MAPPSGPVRAPESGGAAGARIRAARKDAGLTQQGLSAAVGVSRQTIIAMETGDYAPSVYLAVKTARALGVTVEALWGGDA</sequence>
<dbReference type="GO" id="GO:0003677">
    <property type="term" value="F:DNA binding"/>
    <property type="evidence" value="ECO:0007669"/>
    <property type="project" value="UniProtKB-KW"/>
</dbReference>
<dbReference type="Gene3D" id="1.10.260.40">
    <property type="entry name" value="lambda repressor-like DNA-binding domains"/>
    <property type="match status" value="1"/>
</dbReference>
<feature type="domain" description="HTH cro/C1-type" evidence="3">
    <location>
        <begin position="21"/>
        <end position="75"/>
    </location>
</feature>
<evidence type="ECO:0000256" key="2">
    <source>
        <dbReference type="SAM" id="MobiDB-lite"/>
    </source>
</evidence>
<dbReference type="Pfam" id="PF01381">
    <property type="entry name" value="HTH_3"/>
    <property type="match status" value="1"/>
</dbReference>
<evidence type="ECO:0000256" key="1">
    <source>
        <dbReference type="ARBA" id="ARBA00023125"/>
    </source>
</evidence>